<dbReference type="SUPFAM" id="SSF140478">
    <property type="entry name" value="LemA-like"/>
    <property type="match status" value="1"/>
</dbReference>
<proteinExistence type="predicted"/>
<dbReference type="InterPro" id="IPR023353">
    <property type="entry name" value="LemA-like_dom_sf"/>
</dbReference>
<evidence type="ECO:0008006" key="5">
    <source>
        <dbReference type="Google" id="ProtNLM"/>
    </source>
</evidence>
<organism evidence="3 4">
    <name type="scientific">Faecalibacterium gallinarum</name>
    <dbReference type="NCBI Taxonomy" id="2903556"/>
    <lineage>
        <taxon>Bacteria</taxon>
        <taxon>Bacillati</taxon>
        <taxon>Bacillota</taxon>
        <taxon>Clostridia</taxon>
        <taxon>Eubacteriales</taxon>
        <taxon>Oscillospiraceae</taxon>
        <taxon>Faecalibacterium</taxon>
    </lineage>
</organism>
<keyword evidence="4" id="KW-1185">Reference proteome</keyword>
<evidence type="ECO:0000313" key="4">
    <source>
        <dbReference type="Proteomes" id="UP001055185"/>
    </source>
</evidence>
<evidence type="ECO:0000256" key="2">
    <source>
        <dbReference type="SAM" id="Phobius"/>
    </source>
</evidence>
<sequence>MANGDFSQKKAEAPGGFDAGSYRPQAESAPARSLTPAQEKLAGLEKALPAPLKQQAAAALLALVIVAGSVVGVGGAKLRGRYNEAKSWYSVGVAADNGYTLSEELTERAFTAANVITSALNTQGLGSDSPEVTQAQQTLEQFEDCQAQLDEGEGSMHAMYEANAALDSAIDQLYAKMQELAEDPLNMGAVQTQYGRFNSAGTILGSLHYNEEVTRYQGETGGFPANLLGALFGIEEVELFA</sequence>
<evidence type="ECO:0000313" key="3">
    <source>
        <dbReference type="EMBL" id="GJN63431.1"/>
    </source>
</evidence>
<comment type="caution">
    <text evidence="3">The sequence shown here is derived from an EMBL/GenBank/DDBJ whole genome shotgun (WGS) entry which is preliminary data.</text>
</comment>
<dbReference type="AlphaFoldDB" id="A0AA37IVH3"/>
<gene>
    <name evidence="3" type="ORF">JCM17207_00560</name>
</gene>
<dbReference type="EMBL" id="BQKV01000002">
    <property type="protein sequence ID" value="GJN63431.1"/>
    <property type="molecule type" value="Genomic_DNA"/>
</dbReference>
<keyword evidence="2" id="KW-0472">Membrane</keyword>
<feature type="region of interest" description="Disordered" evidence="1">
    <location>
        <begin position="1"/>
        <end position="35"/>
    </location>
</feature>
<name>A0AA37IVH3_9FIRM</name>
<accession>A0AA37IVH3</accession>
<evidence type="ECO:0000256" key="1">
    <source>
        <dbReference type="SAM" id="MobiDB-lite"/>
    </source>
</evidence>
<keyword evidence="2" id="KW-1133">Transmembrane helix</keyword>
<dbReference type="Proteomes" id="UP001055185">
    <property type="component" value="Unassembled WGS sequence"/>
</dbReference>
<dbReference type="Gene3D" id="1.20.1440.20">
    <property type="entry name" value="LemA-like domain"/>
    <property type="match status" value="1"/>
</dbReference>
<keyword evidence="2" id="KW-0812">Transmembrane</keyword>
<reference evidence="3" key="1">
    <citation type="journal article" date="2022" name="Int. J. Syst. Evol. Microbiol.">
        <title>Genome-based, phenotypic and chemotaxonomic classification of Faecalibacterium strains: proposal of three novel species Faecalibacterium duncaniae sp. nov., Faecalibacterium hattorii sp. nov. and Faecalibacterium gallinarum sp. nov. .</title>
        <authorList>
            <person name="Sakamoto M."/>
            <person name="Sakurai N."/>
            <person name="Tanno H."/>
            <person name="Iino T."/>
            <person name="Ohkuma M."/>
            <person name="Endo A."/>
        </authorList>
    </citation>
    <scope>NUCLEOTIDE SEQUENCE</scope>
    <source>
        <strain evidence="3">JCM 17207</strain>
    </source>
</reference>
<feature type="transmembrane region" description="Helical" evidence="2">
    <location>
        <begin position="56"/>
        <end position="76"/>
    </location>
</feature>
<protein>
    <recommendedName>
        <fullName evidence="5">LemA</fullName>
    </recommendedName>
</protein>
<dbReference type="RefSeq" id="WP_238315455.1">
    <property type="nucleotide sequence ID" value="NZ_BQKV01000002.1"/>
</dbReference>